<feature type="domain" description="Hydantoinase A/oxoprolinase" evidence="2">
    <location>
        <begin position="204"/>
        <end position="490"/>
    </location>
</feature>
<name>A0ABV7NJB9_9SPHN</name>
<dbReference type="Proteomes" id="UP001595681">
    <property type="component" value="Unassembled WGS sequence"/>
</dbReference>
<comment type="caution">
    <text evidence="5">The sequence shown here is derived from an EMBL/GenBank/DDBJ whole genome shotgun (WGS) entry which is preliminary data.</text>
</comment>
<evidence type="ECO:0000313" key="5">
    <source>
        <dbReference type="EMBL" id="MFC3443599.1"/>
    </source>
</evidence>
<evidence type="ECO:0000313" key="6">
    <source>
        <dbReference type="Proteomes" id="UP001595681"/>
    </source>
</evidence>
<dbReference type="InterPro" id="IPR002821">
    <property type="entry name" value="Hydantoinase_A"/>
</dbReference>
<dbReference type="RefSeq" id="WP_380798423.1">
    <property type="nucleotide sequence ID" value="NZ_JBHRVU010000005.1"/>
</dbReference>
<dbReference type="PANTHER" id="PTHR11365">
    <property type="entry name" value="5-OXOPROLINASE RELATED"/>
    <property type="match status" value="1"/>
</dbReference>
<evidence type="ECO:0000259" key="2">
    <source>
        <dbReference type="Pfam" id="PF01968"/>
    </source>
</evidence>
<evidence type="ECO:0000259" key="3">
    <source>
        <dbReference type="Pfam" id="PF02538"/>
    </source>
</evidence>
<sequence>MAGWQFWVDRGGTFTDIVARAPEGDLRSAKLLSENPERYADAAIAGIRNILSLTDDQPLPHGLIHSVKMGTTVATNALLERKGARTLLLVDSGFADLLRIGNQTRPDLFALDIRLPSPLYDAVEEVGGRIDAAGHPVSDLGEAAVAAMLAAYRQDGFEAVAIVLAHAWAFPATEQRVAALARQAGFTQVSASHAVSPLAGLVARGRTSVVDAYLSPVLRRYVDQVAGALGDTPLEFMQSNGGLTQARNFQGKDAILSGPAGGVVAAARTGEAAGFERIVGFDMGGTSTDVVLYAGQFDRVFDAQIAGVEMRVPMMAIDTVAAGGGSVLSYEDARLRVGPESAGANPGPACYRRGGPLTVTDANVLLGRIQPDLFPALFGPDGDQPLDRAIVETKFANLAARIAAQTGLAQTPQRVAEGFLTIAVAHMAAAIKRVVLERGEDVTDFTLQSFGGAGGQHACKVAETLGMRTIMIHPLAGVLSAYGMGLADRVAMRQQSVEQALDAHSVAAIADLAAILGEDAARELGAQGAGRHASAYLRYAGTDKALPVPLADAATMRAGFGDAHRARYGFADADREIVIETIVVEALLPGPAVEAPTFPSRSDALAPMAHVPLWNGDQEASVPVYDRDALRPGDLLSGPAVIREAIATTIVDPGWQLVVGHMGELRLTHVAAAALPAQDPAVCDPVQLELFNTQFMSIADRMGVVLQNTSSSVNMKERLDFSCALFDAAGNLIANAPHVPVHLGAMGESVRTVLASRGDSLRPGDAIVLNNPFNGGTHLPDVTVVSPVFDAGGTQLRFFVANRGHHADIGGLTPGSTPPASSSLDEEGIVIDDFLLVDGGTFREEAFLDLLASGRYPARSPQVNLADIKAQLAANETGIAELNALVAARGWDMVRAYMGHVMAHGEECIRQVISTLSDGRFHYVMDDGAPLEVSVTIDHDSRSAVIDFAGTGASDSGNFNAPPAVTRATVLYVFRCLVGKDLPLNEGCLIPLSIRLPENSFLSPPRGAAVVAGNTEVSQAVCNALIGALGAGASSQGTMNNFLFGTDRYQYYETICGGAGAGDGFDGASGVHTHMTNTRITDPEILEMRYPVRLDRFAIRQDSGGDGRNRGGDGVIRAVTALEPMTATIVSSRRTVAPFGLAGGAPGRIGRQYIERADGRVDHLAGRDQAELGAGDRFVIETPGGGGFGA</sequence>
<dbReference type="EMBL" id="JBHRVU010000005">
    <property type="protein sequence ID" value="MFC3443599.1"/>
    <property type="molecule type" value="Genomic_DNA"/>
</dbReference>
<reference evidence="6" key="1">
    <citation type="journal article" date="2019" name="Int. J. Syst. Evol. Microbiol.">
        <title>The Global Catalogue of Microorganisms (GCM) 10K type strain sequencing project: providing services to taxonomists for standard genome sequencing and annotation.</title>
        <authorList>
            <consortium name="The Broad Institute Genomics Platform"/>
            <consortium name="The Broad Institute Genome Sequencing Center for Infectious Disease"/>
            <person name="Wu L."/>
            <person name="Ma J."/>
        </authorList>
    </citation>
    <scope>NUCLEOTIDE SEQUENCE [LARGE SCALE GENOMIC DNA]</scope>
    <source>
        <strain evidence="6">CCM 7491</strain>
    </source>
</reference>
<comment type="similarity">
    <text evidence="1">Belongs to the oxoprolinase family.</text>
</comment>
<gene>
    <name evidence="5" type="ORF">ACFOKF_20795</name>
</gene>
<evidence type="ECO:0000259" key="4">
    <source>
        <dbReference type="Pfam" id="PF05378"/>
    </source>
</evidence>
<dbReference type="PANTHER" id="PTHR11365:SF23">
    <property type="entry name" value="HYPOTHETICAL 5-OXOPROLINASE (EUROFUNG)-RELATED"/>
    <property type="match status" value="1"/>
</dbReference>
<dbReference type="Pfam" id="PF01968">
    <property type="entry name" value="Hydantoinase_A"/>
    <property type="match status" value="1"/>
</dbReference>
<protein>
    <submittedName>
        <fullName evidence="5">Hydantoinase B/oxoprolinase family protein</fullName>
    </submittedName>
</protein>
<dbReference type="InterPro" id="IPR003692">
    <property type="entry name" value="Hydantoinase_B"/>
</dbReference>
<feature type="domain" description="Hydantoinase/oxoprolinase N-terminal" evidence="4">
    <location>
        <begin position="6"/>
        <end position="184"/>
    </location>
</feature>
<dbReference type="InterPro" id="IPR008040">
    <property type="entry name" value="Hydant_A_N"/>
</dbReference>
<feature type="domain" description="Hydantoinase B/oxoprolinase" evidence="3">
    <location>
        <begin position="684"/>
        <end position="1189"/>
    </location>
</feature>
<accession>A0ABV7NJB9</accession>
<organism evidence="5 6">
    <name type="scientific">Sphingobium rhizovicinum</name>
    <dbReference type="NCBI Taxonomy" id="432308"/>
    <lineage>
        <taxon>Bacteria</taxon>
        <taxon>Pseudomonadati</taxon>
        <taxon>Pseudomonadota</taxon>
        <taxon>Alphaproteobacteria</taxon>
        <taxon>Sphingomonadales</taxon>
        <taxon>Sphingomonadaceae</taxon>
        <taxon>Sphingobium</taxon>
    </lineage>
</organism>
<dbReference type="Pfam" id="PF02538">
    <property type="entry name" value="Hydantoinase_B"/>
    <property type="match status" value="1"/>
</dbReference>
<keyword evidence="6" id="KW-1185">Reference proteome</keyword>
<dbReference type="Pfam" id="PF05378">
    <property type="entry name" value="Hydant_A_N"/>
    <property type="match status" value="1"/>
</dbReference>
<evidence type="ECO:0000256" key="1">
    <source>
        <dbReference type="ARBA" id="ARBA00010403"/>
    </source>
</evidence>
<proteinExistence type="inferred from homology"/>
<dbReference type="InterPro" id="IPR045079">
    <property type="entry name" value="Oxoprolinase-like"/>
</dbReference>